<feature type="binding site" evidence="9">
    <location>
        <begin position="94"/>
        <end position="104"/>
    </location>
    <ligand>
        <name>ATP</name>
        <dbReference type="ChEBI" id="CHEBI:30616"/>
    </ligand>
</feature>
<dbReference type="SUPFAM" id="SSF54211">
    <property type="entry name" value="Ribosomal protein S5 domain 2-like"/>
    <property type="match status" value="1"/>
</dbReference>
<gene>
    <name evidence="9" type="primary">ispE</name>
    <name evidence="12" type="ORF">SAMN05421780_108156</name>
</gene>
<evidence type="ECO:0000256" key="5">
    <source>
        <dbReference type="ARBA" id="ARBA00022741"/>
    </source>
</evidence>
<evidence type="ECO:0000256" key="6">
    <source>
        <dbReference type="ARBA" id="ARBA00022777"/>
    </source>
</evidence>
<comment type="pathway">
    <text evidence="9">Isoprenoid biosynthesis; isopentenyl diphosphate biosynthesis via DXP pathway; isopentenyl diphosphate from 1-deoxy-D-xylulose 5-phosphate: step 3/6.</text>
</comment>
<dbReference type="GO" id="GO:0019288">
    <property type="term" value="P:isopentenyl diphosphate biosynthetic process, methylerythritol 4-phosphate pathway"/>
    <property type="evidence" value="ECO:0007669"/>
    <property type="project" value="UniProtKB-UniRule"/>
</dbReference>
<feature type="domain" description="GHMP kinase N-terminal" evidence="10">
    <location>
        <begin position="66"/>
        <end position="141"/>
    </location>
</feature>
<feature type="active site" evidence="9">
    <location>
        <position position="11"/>
    </location>
</feature>
<dbReference type="Proteomes" id="UP000199514">
    <property type="component" value="Unassembled WGS sequence"/>
</dbReference>
<keyword evidence="5 9" id="KW-0547">Nucleotide-binding</keyword>
<dbReference type="InterPro" id="IPR036554">
    <property type="entry name" value="GHMP_kinase_C_sf"/>
</dbReference>
<feature type="active site" evidence="9">
    <location>
        <position position="136"/>
    </location>
</feature>
<evidence type="ECO:0000313" key="13">
    <source>
        <dbReference type="Proteomes" id="UP000199514"/>
    </source>
</evidence>
<dbReference type="PANTHER" id="PTHR43527">
    <property type="entry name" value="4-DIPHOSPHOCYTIDYL-2-C-METHYL-D-ERYTHRITOL KINASE, CHLOROPLASTIC"/>
    <property type="match status" value="1"/>
</dbReference>
<evidence type="ECO:0000259" key="10">
    <source>
        <dbReference type="Pfam" id="PF00288"/>
    </source>
</evidence>
<comment type="catalytic activity">
    <reaction evidence="9">
        <text>4-CDP-2-C-methyl-D-erythritol + ATP = 4-CDP-2-C-methyl-D-erythritol 2-phosphate + ADP + H(+)</text>
        <dbReference type="Rhea" id="RHEA:18437"/>
        <dbReference type="ChEBI" id="CHEBI:15378"/>
        <dbReference type="ChEBI" id="CHEBI:30616"/>
        <dbReference type="ChEBI" id="CHEBI:57823"/>
        <dbReference type="ChEBI" id="CHEBI:57919"/>
        <dbReference type="ChEBI" id="CHEBI:456216"/>
        <dbReference type="EC" id="2.7.1.148"/>
    </reaction>
</comment>
<reference evidence="12 13" key="1">
    <citation type="submission" date="2016-10" db="EMBL/GenBank/DDBJ databases">
        <authorList>
            <person name="de Groot N.N."/>
        </authorList>
    </citation>
    <scope>NUCLEOTIDE SEQUENCE [LARGE SCALE GENOMIC DNA]</scope>
    <source>
        <strain evidence="12 13">DSM 6793</strain>
    </source>
</reference>
<dbReference type="AlphaFoldDB" id="A0A1I1LJF8"/>
<dbReference type="UniPathway" id="UPA00056">
    <property type="reaction ID" value="UER00094"/>
</dbReference>
<comment type="similarity">
    <text evidence="1 9">Belongs to the GHMP kinase family. IspE subfamily.</text>
</comment>
<dbReference type="HAMAP" id="MF_00061">
    <property type="entry name" value="IspE"/>
    <property type="match status" value="1"/>
</dbReference>
<dbReference type="STRING" id="927664.SAMN05421780_108156"/>
<dbReference type="PIRSF" id="PIRSF010376">
    <property type="entry name" value="IspE"/>
    <property type="match status" value="1"/>
</dbReference>
<feature type="domain" description="GHMP kinase C-terminal" evidence="11">
    <location>
        <begin position="208"/>
        <end position="264"/>
    </location>
</feature>
<dbReference type="Gene3D" id="3.30.230.10">
    <property type="match status" value="1"/>
</dbReference>
<dbReference type="EC" id="2.7.1.148" evidence="2 9"/>
<keyword evidence="6 9" id="KW-0418">Kinase</keyword>
<dbReference type="OrthoDB" id="9809438at2"/>
<sequence>MQKISLRANAKINIGLHITAKRPDGYHDIESCFYPVGWADEIQISVVEQTTFSYEGLPIQGATADNLCLKAYYSLKKDFPALPDVHIHLVKNVPIGAGMGGGSSDAAFTLKGLNQLFNLGLNNSQLEDYARKLGSDCAFFVENKPTLATEKGDVFSPLGLSLAGKYIVIVYPSLHVSTAEAYSGVKPTQPATALDVLLKAPLETWRETVQNDFEGSVAAKYSQITDLKTDLYGFGAAYASMTGSGSAVFGILEKSVNDSVLAHFEQKQYSVWAGILE</sequence>
<dbReference type="GO" id="GO:0005524">
    <property type="term" value="F:ATP binding"/>
    <property type="evidence" value="ECO:0007669"/>
    <property type="project" value="UniProtKB-UniRule"/>
</dbReference>
<dbReference type="GO" id="GO:0016114">
    <property type="term" value="P:terpenoid biosynthetic process"/>
    <property type="evidence" value="ECO:0007669"/>
    <property type="project" value="UniProtKB-UniRule"/>
</dbReference>
<dbReference type="GO" id="GO:0050515">
    <property type="term" value="F:4-(cytidine 5'-diphospho)-2-C-methyl-D-erythritol kinase activity"/>
    <property type="evidence" value="ECO:0007669"/>
    <property type="project" value="UniProtKB-UniRule"/>
</dbReference>
<evidence type="ECO:0000256" key="8">
    <source>
        <dbReference type="ARBA" id="ARBA00032554"/>
    </source>
</evidence>
<evidence type="ECO:0000256" key="7">
    <source>
        <dbReference type="ARBA" id="ARBA00022840"/>
    </source>
</evidence>
<evidence type="ECO:0000256" key="1">
    <source>
        <dbReference type="ARBA" id="ARBA00009684"/>
    </source>
</evidence>
<evidence type="ECO:0000256" key="9">
    <source>
        <dbReference type="HAMAP-Rule" id="MF_00061"/>
    </source>
</evidence>
<dbReference type="Pfam" id="PF00288">
    <property type="entry name" value="GHMP_kinases_N"/>
    <property type="match status" value="1"/>
</dbReference>
<dbReference type="InterPro" id="IPR020568">
    <property type="entry name" value="Ribosomal_Su5_D2-typ_SF"/>
</dbReference>
<organism evidence="12 13">
    <name type="scientific">Flexibacter flexilis DSM 6793</name>
    <dbReference type="NCBI Taxonomy" id="927664"/>
    <lineage>
        <taxon>Bacteria</taxon>
        <taxon>Pseudomonadati</taxon>
        <taxon>Bacteroidota</taxon>
        <taxon>Cytophagia</taxon>
        <taxon>Cytophagales</taxon>
        <taxon>Flexibacteraceae</taxon>
        <taxon>Flexibacter</taxon>
    </lineage>
</organism>
<dbReference type="InterPro" id="IPR014721">
    <property type="entry name" value="Ribsml_uS5_D2-typ_fold_subgr"/>
</dbReference>
<accession>A0A1I1LJF8</accession>
<keyword evidence="4 9" id="KW-0808">Transferase</keyword>
<dbReference type="RefSeq" id="WP_091514144.1">
    <property type="nucleotide sequence ID" value="NZ_FOLE01000008.1"/>
</dbReference>
<dbReference type="InterPro" id="IPR006204">
    <property type="entry name" value="GHMP_kinase_N_dom"/>
</dbReference>
<evidence type="ECO:0000256" key="3">
    <source>
        <dbReference type="ARBA" id="ARBA00017473"/>
    </source>
</evidence>
<name>A0A1I1LJF8_9BACT</name>
<proteinExistence type="inferred from homology"/>
<dbReference type="NCBIfam" id="TIGR00154">
    <property type="entry name" value="ispE"/>
    <property type="match status" value="1"/>
</dbReference>
<keyword evidence="9" id="KW-0414">Isoprene biosynthesis</keyword>
<dbReference type="InterPro" id="IPR013750">
    <property type="entry name" value="GHMP_kinase_C_dom"/>
</dbReference>
<dbReference type="EMBL" id="FOLE01000008">
    <property type="protein sequence ID" value="SFC70473.1"/>
    <property type="molecule type" value="Genomic_DNA"/>
</dbReference>
<keyword evidence="13" id="KW-1185">Reference proteome</keyword>
<evidence type="ECO:0000313" key="12">
    <source>
        <dbReference type="EMBL" id="SFC70473.1"/>
    </source>
</evidence>
<dbReference type="Gene3D" id="3.30.70.890">
    <property type="entry name" value="GHMP kinase, C-terminal domain"/>
    <property type="match status" value="1"/>
</dbReference>
<comment type="function">
    <text evidence="9">Catalyzes the phosphorylation of the position 2 hydroxy group of 4-diphosphocytidyl-2C-methyl-D-erythritol.</text>
</comment>
<evidence type="ECO:0000256" key="4">
    <source>
        <dbReference type="ARBA" id="ARBA00022679"/>
    </source>
</evidence>
<dbReference type="PANTHER" id="PTHR43527:SF2">
    <property type="entry name" value="4-DIPHOSPHOCYTIDYL-2-C-METHYL-D-ERYTHRITOL KINASE, CHLOROPLASTIC"/>
    <property type="match status" value="1"/>
</dbReference>
<dbReference type="SUPFAM" id="SSF55060">
    <property type="entry name" value="GHMP Kinase, C-terminal domain"/>
    <property type="match status" value="1"/>
</dbReference>
<evidence type="ECO:0000259" key="11">
    <source>
        <dbReference type="Pfam" id="PF08544"/>
    </source>
</evidence>
<evidence type="ECO:0000256" key="2">
    <source>
        <dbReference type="ARBA" id="ARBA00012052"/>
    </source>
</evidence>
<dbReference type="InterPro" id="IPR004424">
    <property type="entry name" value="IspE"/>
</dbReference>
<dbReference type="Pfam" id="PF08544">
    <property type="entry name" value="GHMP_kinases_C"/>
    <property type="match status" value="1"/>
</dbReference>
<protein>
    <recommendedName>
        <fullName evidence="3 9">4-diphosphocytidyl-2-C-methyl-D-erythritol kinase</fullName>
        <shortName evidence="9">CMK</shortName>
        <ecNumber evidence="2 9">2.7.1.148</ecNumber>
    </recommendedName>
    <alternativeName>
        <fullName evidence="8 9">4-(cytidine-5'-diphospho)-2-C-methyl-D-erythritol kinase</fullName>
    </alternativeName>
</protein>
<keyword evidence="7 9" id="KW-0067">ATP-binding</keyword>